<evidence type="ECO:0000259" key="1">
    <source>
        <dbReference type="SMART" id="SM00829"/>
    </source>
</evidence>
<dbReference type="CDD" id="cd08276">
    <property type="entry name" value="MDR7"/>
    <property type="match status" value="1"/>
</dbReference>
<comment type="caution">
    <text evidence="2">The sequence shown here is derived from an EMBL/GenBank/DDBJ whole genome shotgun (WGS) entry which is preliminary data.</text>
</comment>
<dbReference type="InterPro" id="IPR020843">
    <property type="entry name" value="ER"/>
</dbReference>
<dbReference type="InterPro" id="IPR052711">
    <property type="entry name" value="Zinc_ADH-like"/>
</dbReference>
<accession>A0A9W4XT12</accession>
<dbReference type="SMART" id="SM00829">
    <property type="entry name" value="PKS_ER"/>
    <property type="match status" value="1"/>
</dbReference>
<dbReference type="Pfam" id="PF00107">
    <property type="entry name" value="ADH_zinc_N"/>
    <property type="match status" value="1"/>
</dbReference>
<dbReference type="Gene3D" id="3.40.50.720">
    <property type="entry name" value="NAD(P)-binding Rossmann-like Domain"/>
    <property type="match status" value="1"/>
</dbReference>
<dbReference type="OrthoDB" id="3509362at2759"/>
<dbReference type="PANTHER" id="PTHR45033:SF2">
    <property type="entry name" value="ZINC-TYPE ALCOHOL DEHYDROGENASE-LIKE PROTEIN C1773.06C"/>
    <property type="match status" value="1"/>
</dbReference>
<reference evidence="2" key="1">
    <citation type="submission" date="2023-01" db="EMBL/GenBank/DDBJ databases">
        <authorList>
            <person name="Van Ghelder C."/>
            <person name="Rancurel C."/>
        </authorList>
    </citation>
    <scope>NUCLEOTIDE SEQUENCE</scope>
    <source>
        <strain evidence="2">CNCM I-4278</strain>
    </source>
</reference>
<dbReference type="SUPFAM" id="SSF50129">
    <property type="entry name" value="GroES-like"/>
    <property type="match status" value="1"/>
</dbReference>
<name>A0A9W4XT12_9PLEO</name>
<dbReference type="InterPro" id="IPR011032">
    <property type="entry name" value="GroES-like_sf"/>
</dbReference>
<dbReference type="GO" id="GO:0016491">
    <property type="term" value="F:oxidoreductase activity"/>
    <property type="evidence" value="ECO:0007669"/>
    <property type="project" value="InterPro"/>
</dbReference>
<dbReference type="Proteomes" id="UP001152607">
    <property type="component" value="Unassembled WGS sequence"/>
</dbReference>
<sequence length="363" mass="38599">MPSAIEVHSQNYYSWKTGEGAKNLRLNPNVSKPTSIPAGHVLVNIKAASLAPRDAMIISGDRHYPSYIDPNGTPGSDGAGIIEKLGEGADGKWEVGDRVIIAPTSWLKYSYEDGADAFPHVDELKTKGEKNWNGTLREYGVFPASELIPAPSYLSYPALASLPANAGTAAHALFFGPRRLRPGQTVLAQGTGGVSVTAIQIAAAVGATVIATSSSNAKLEIARKLGATHTVNYSETPAWEDEVLRLTDGKGVDVVIEIGGSATLMQSLKATKFNGLVCLVGFLTEPVQYDIIPSVLFTGRSIYGVRSVAQEHVEYGVKVLAEKKIEPAVGKVFDWSEEGVGQALKTLANWEVVGKVVVKVGEE</sequence>
<feature type="domain" description="Enoyl reductase (ER)" evidence="1">
    <location>
        <begin position="20"/>
        <end position="358"/>
    </location>
</feature>
<evidence type="ECO:0000313" key="3">
    <source>
        <dbReference type="Proteomes" id="UP001152607"/>
    </source>
</evidence>
<dbReference type="InterPro" id="IPR036291">
    <property type="entry name" value="NAD(P)-bd_dom_sf"/>
</dbReference>
<evidence type="ECO:0000313" key="2">
    <source>
        <dbReference type="EMBL" id="CAI6342513.1"/>
    </source>
</evidence>
<dbReference type="EMBL" id="CAOQHR010000013">
    <property type="protein sequence ID" value="CAI6342513.1"/>
    <property type="molecule type" value="Genomic_DNA"/>
</dbReference>
<proteinExistence type="predicted"/>
<dbReference type="PANTHER" id="PTHR45033">
    <property type="match status" value="1"/>
</dbReference>
<dbReference type="SUPFAM" id="SSF51735">
    <property type="entry name" value="NAD(P)-binding Rossmann-fold domains"/>
    <property type="match status" value="1"/>
</dbReference>
<dbReference type="InterPro" id="IPR013149">
    <property type="entry name" value="ADH-like_C"/>
</dbReference>
<dbReference type="AlphaFoldDB" id="A0A9W4XT12"/>
<gene>
    <name evidence="2" type="ORF">PDIGIT_LOCUS15721</name>
</gene>
<dbReference type="Pfam" id="PF08240">
    <property type="entry name" value="ADH_N"/>
    <property type="match status" value="1"/>
</dbReference>
<organism evidence="2 3">
    <name type="scientific">Periconia digitata</name>
    <dbReference type="NCBI Taxonomy" id="1303443"/>
    <lineage>
        <taxon>Eukaryota</taxon>
        <taxon>Fungi</taxon>
        <taxon>Dikarya</taxon>
        <taxon>Ascomycota</taxon>
        <taxon>Pezizomycotina</taxon>
        <taxon>Dothideomycetes</taxon>
        <taxon>Pleosporomycetidae</taxon>
        <taxon>Pleosporales</taxon>
        <taxon>Massarineae</taxon>
        <taxon>Periconiaceae</taxon>
        <taxon>Periconia</taxon>
    </lineage>
</organism>
<protein>
    <recommendedName>
        <fullName evidence="1">Enoyl reductase (ER) domain-containing protein</fullName>
    </recommendedName>
</protein>
<keyword evidence="3" id="KW-1185">Reference proteome</keyword>
<dbReference type="Gene3D" id="3.90.180.10">
    <property type="entry name" value="Medium-chain alcohol dehydrogenases, catalytic domain"/>
    <property type="match status" value="1"/>
</dbReference>
<dbReference type="InterPro" id="IPR013154">
    <property type="entry name" value="ADH-like_N"/>
</dbReference>